<dbReference type="SUPFAM" id="SSF75217">
    <property type="entry name" value="alpha/beta knot"/>
    <property type="match status" value="1"/>
</dbReference>
<dbReference type="InterPro" id="IPR044748">
    <property type="entry name" value="Trm3/TARBP1_C"/>
</dbReference>
<feature type="domain" description="tRNA/rRNA methyltransferase SpoU type" evidence="4">
    <location>
        <begin position="2162"/>
        <end position="2303"/>
    </location>
</feature>
<name>A0A449BTX7_PLAVN</name>
<feature type="compositionally biased region" description="Basic and acidic residues" evidence="3">
    <location>
        <begin position="1845"/>
        <end position="1860"/>
    </location>
</feature>
<evidence type="ECO:0000259" key="4">
    <source>
        <dbReference type="Pfam" id="PF00588"/>
    </source>
</evidence>
<evidence type="ECO:0000313" key="5">
    <source>
        <dbReference type="EMBL" id="VEV56858.1"/>
    </source>
</evidence>
<dbReference type="GO" id="GO:0003723">
    <property type="term" value="F:RNA binding"/>
    <property type="evidence" value="ECO:0007669"/>
    <property type="project" value="InterPro"/>
</dbReference>
<dbReference type="GeneID" id="19960191"/>
<dbReference type="Pfam" id="PF00588">
    <property type="entry name" value="SpoU_methylase"/>
    <property type="match status" value="1"/>
</dbReference>
<feature type="region of interest" description="Disordered" evidence="3">
    <location>
        <begin position="1799"/>
        <end position="1860"/>
    </location>
</feature>
<evidence type="ECO:0000256" key="3">
    <source>
        <dbReference type="SAM" id="MobiDB-lite"/>
    </source>
</evidence>
<feature type="region of interest" description="Disordered" evidence="3">
    <location>
        <begin position="647"/>
        <end position="666"/>
    </location>
</feature>
<dbReference type="Gene3D" id="3.40.1280.10">
    <property type="match status" value="1"/>
</dbReference>
<dbReference type="InterPro" id="IPR001537">
    <property type="entry name" value="SpoU_MeTrfase"/>
</dbReference>
<organism evidence="5 6">
    <name type="scientific">Plasmodium vinckei vinckei</name>
    <dbReference type="NCBI Taxonomy" id="54757"/>
    <lineage>
        <taxon>Eukaryota</taxon>
        <taxon>Sar</taxon>
        <taxon>Alveolata</taxon>
        <taxon>Apicomplexa</taxon>
        <taxon>Aconoidasida</taxon>
        <taxon>Haemosporida</taxon>
        <taxon>Plasmodiidae</taxon>
        <taxon>Plasmodium</taxon>
        <taxon>Plasmodium (Vinckeia)</taxon>
    </lineage>
</organism>
<dbReference type="FunFam" id="3.40.1280.10:FF:000022">
    <property type="entry name" value="Trm3p"/>
    <property type="match status" value="1"/>
</dbReference>
<dbReference type="KEGG" id="pvv:PVVCY_1002010"/>
<dbReference type="InterPro" id="IPR029028">
    <property type="entry name" value="Alpha/beta_knot_MTases"/>
</dbReference>
<dbReference type="InterPro" id="IPR029026">
    <property type="entry name" value="tRNA_m1G_MTases_N"/>
</dbReference>
<dbReference type="OrthoDB" id="241340at2759"/>
<dbReference type="GO" id="GO:0030488">
    <property type="term" value="P:tRNA methylation"/>
    <property type="evidence" value="ECO:0007669"/>
    <property type="project" value="InterPro"/>
</dbReference>
<keyword evidence="2 5" id="KW-0808">Transferase</keyword>
<proteinExistence type="predicted"/>
<dbReference type="RefSeq" id="XP_008623875.2">
    <property type="nucleotide sequence ID" value="XM_008625653.2"/>
</dbReference>
<feature type="region of interest" description="Disordered" evidence="3">
    <location>
        <begin position="2072"/>
        <end position="2099"/>
    </location>
</feature>
<evidence type="ECO:0000313" key="6">
    <source>
        <dbReference type="Proteomes" id="UP000290582"/>
    </source>
</evidence>
<feature type="compositionally biased region" description="Basic and acidic residues" evidence="3">
    <location>
        <begin position="1804"/>
        <end position="1821"/>
    </location>
</feature>
<accession>A0A449BTX7</accession>
<evidence type="ECO:0000256" key="1">
    <source>
        <dbReference type="ARBA" id="ARBA00022603"/>
    </source>
</evidence>
<reference evidence="5 6" key="1">
    <citation type="submission" date="2019-01" db="EMBL/GenBank/DDBJ databases">
        <authorList>
            <person name="Ramaprasad A."/>
        </authorList>
    </citation>
    <scope>NUCLEOTIDE SEQUENCE [LARGE SCALE GENOMIC DNA]</scope>
</reference>
<dbReference type="EMBL" id="LR215066">
    <property type="protein sequence ID" value="VEV56858.1"/>
    <property type="molecule type" value="Genomic_DNA"/>
</dbReference>
<dbReference type="InterPro" id="IPR045330">
    <property type="entry name" value="TRM3/TARBP1"/>
</dbReference>
<dbReference type="CDD" id="cd18091">
    <property type="entry name" value="SpoU-like_TRM3-like"/>
    <property type="match status" value="1"/>
</dbReference>
<protein>
    <submittedName>
        <fullName evidence="5">rRNA (Adenosine-2'-O-)-methyltransferase, putative</fullName>
    </submittedName>
</protein>
<gene>
    <name evidence="5" type="ORF">PVVCY_1002010</name>
</gene>
<feature type="compositionally biased region" description="Basic residues" evidence="3">
    <location>
        <begin position="1822"/>
        <end position="1831"/>
    </location>
</feature>
<dbReference type="PANTHER" id="PTHR12029:SF11">
    <property type="entry name" value="METHYLTRANSFERASE TARBP1-RELATED"/>
    <property type="match status" value="1"/>
</dbReference>
<dbReference type="PANTHER" id="PTHR12029">
    <property type="entry name" value="RNA METHYLTRANSFERASE"/>
    <property type="match status" value="1"/>
</dbReference>
<dbReference type="Proteomes" id="UP000290582">
    <property type="component" value="Chromosome PVVCY_10"/>
</dbReference>
<sequence>MEQKGEENIISLLTNFADKYVKKKDIINEHSRTIKDMFSSIILVLISSIDKYSLANYINNYIQNEVENIRFEDIENLSKKKKNNNNDINNEIYKRINIFIIFLECIFTKFDDVSFVNLDISWIYKLITYKEHFNYSSLLNILKSLLLFIEKEENKSNATLVQNVSNSQSEQENNFCIIYILLNHVKNEIENHVKEVKDNYFFYKNKISQLPGIHNRSSDLYNPLCKHNEQEKLMACPKHINILSSISLRFKDTCDLFINIVEHKSETTQCNIEWGDKIKETGKELMLLTPFINDKDIRDYLINTFFFTIKKYIFNKKEYEKLCLIVTKVMYLFIKNDTTSEINSNYFSTEKKEPFIKNFDTIENKNYEEEYILYIYKEINSNFFPSNSNDAISSGLAKNNQKDESINKNYLNSIYNFLVINIDDLYNIEFVKNAFIDDVRYYFLLYNEAYKDEWVLKKIIYIFNKIINIYEDPNMESFRDCSNFIEAWEIYECILKCIENFSIHLLKTNWQKVIDLINMGNKIRQKYQLLYDSSLNEKKNIKKGKNVHNIKMSDKNINTDPSLCNLENIQKNNFIFYDKHDYNVFNFCVKKKKENKQNIFTAFGNYSDYILLVLIEYLIWKLLIHDNNTVTRFSLCSLIEQKENYTEKGNTQNKSDSDESTDEKSEEVNGIEINTLINSINDIFFFNIFFPECVKPTLFIKADIPFYEFRIKNLIVSKILNKKNSIEYVQNFIISLNKINLFYANARIILEAIIQAIKIVENSGDETNNLLKSSDKKINDINECIDMENENTNSNNFINKIILNIIHKIKNVSISRRKDLQILVLKIVIKMNDILNLFSTIKSYSSFLQIFEEDFFFHALEYFEILTNKKINFVNNLDSNFSNSPEQVSLLYVWLENNANIFLNNFIEKFNKVIDLNQYMYFYGYLRLFYLLLHITTKKSKKMDDRHKNIILRIQKDDNFYLVYHLVLYFFKNNLSHIFLKNDIKQILVKNVENLRNFIQGNAYVKKEDSLYPCQNEKLNEHIINNSDRSEIIATPYDRSEIVATPSEHCFDYKMVRKLFIFTDIVEYCGDITTYFLSNKINYYNTSYSYKEKNIDTSSLEKSLIIHDSAPDESDTDVCRGSKNLYIECINFLKNYTQTNIKNKENENYNNLRVILALSYISNTCTVFGKIEDEENLNKKILLMQMKNIYNDSSNMPKDAHIPVGNNDMINSLCGVGNYFCKNFNFYRYKYLYKYFSAHNTFKEYTMDNKITFSDTIVNDIEVSKEELVYVYFNIKHYVIPYLFDDWEIEDKKNDIDNYIIQYRLNFLNNLIKQSKMLIDRSSEYKFPIHLLELAFLTLFHPLIVKFEIEFYSNENYKTFENVEEDGYTSFKLLDFVKNILKIGQTKLSICRSVVIPFLTSYFFSIMENGNIIINISNDYLDKFVEIIVDVLMHKECVLYDCQKSFTNNIFKIKKGNLNFNNFINESICSYFLNRIENNHQIIFPSKLYEVYHTSIFLRVLTLIFLINLFKILEDKYIRVMKIGIHNKNDQVANNEMLDIPREKNRKEEKEEFYKKRNVILSMYEKVIIHILKRVDNKNVLRENLKNKSNDNENKPNIKNKKKSEQNLTPLPFSYGHNIQIRGLQALCILSKYFKYIKKGRRINIILYVNTLLQYDNLSTTRQYLELFCSSICNSSFILLYPHLIKNILRNNAENAQLTISSLIISAHIFLKSKFSYYSFVKLNYNSFSALTVDQKKYATNIFVKKEKQKNVKGAQKAKGKKIKNIIRQILEKSKGETTEIAKDADKTIASIEKKKMQYGKQWKRNEKGNDKKKGEKWYDKKKGKKGHNKSHGYDNPDRSNLQKNKNDISIKGNNIDEEKKDGHYEMENNIWDTENIASKDNPENGYFYSPYISKILTKLLLKIVLLCSSHSALIRSISQYILYNFLKKRKEMLLTPFLSKIYLFIKNNKDCKRIREKLKKEFKNWDTSIIEKNNNICMLLPTYNHSFNFFDEDINCENTNTFTHILYNNELVSSYTFIDSIKKIVQQEMTSIMYNIQLEKEKKDGISIYKYNNEQKLLTLNQFYHGQDTNEIPSTIDDKKDIKNSASENGQEKKKKTTSQIINGETCFNKDSENIDYDKNFEDFLKQTKKNYQKKFDPINNIIEINNEFRKKYQLRKKNNLIVIASLIDKVPNLAGLCRTCEIFNVKKLLLSNINIVKDFQFQKISSTANKWMNIQELKKKDIIKYLIKKKKKYSIIGLEQTNDSKRLNDFIFPENCILILGDEKEGLPSSILLLLHHCVEIPGHGIIRSLNVHVSAAITIYEYFKQHL</sequence>
<feature type="compositionally biased region" description="Basic and acidic residues" evidence="3">
    <location>
        <begin position="1583"/>
        <end position="1596"/>
    </location>
</feature>
<dbReference type="VEuPathDB" id="PlasmoDB:PVVCY_1002010"/>
<evidence type="ECO:0000256" key="2">
    <source>
        <dbReference type="ARBA" id="ARBA00022679"/>
    </source>
</evidence>
<dbReference type="GO" id="GO:0016423">
    <property type="term" value="F:tRNA (guanine) methyltransferase activity"/>
    <property type="evidence" value="ECO:0007669"/>
    <property type="project" value="InterPro"/>
</dbReference>
<feature type="region of interest" description="Disordered" evidence="3">
    <location>
        <begin position="1583"/>
        <end position="1603"/>
    </location>
</feature>
<keyword evidence="1 5" id="KW-0489">Methyltransferase</keyword>